<evidence type="ECO:0000259" key="2">
    <source>
        <dbReference type="Pfam" id="PF26059"/>
    </source>
</evidence>
<reference evidence="3 4" key="1">
    <citation type="submission" date="2020-07" db="EMBL/GenBank/DDBJ databases">
        <authorList>
            <person name="Zhuang K."/>
            <person name="Ran Y."/>
        </authorList>
    </citation>
    <scope>NUCLEOTIDE SEQUENCE [LARGE SCALE GENOMIC DNA]</scope>
    <source>
        <strain evidence="3 4">WCH-YHL-001</strain>
    </source>
</reference>
<proteinExistence type="predicted"/>
<evidence type="ECO:0000313" key="4">
    <source>
        <dbReference type="Proteomes" id="UP000515512"/>
    </source>
</evidence>
<evidence type="ECO:0000313" key="3">
    <source>
        <dbReference type="EMBL" id="QLY31259.1"/>
    </source>
</evidence>
<dbReference type="KEGG" id="nhu:H0264_02505"/>
<sequence>MKMRKFAGIAALVITAMGVATGTAGTAGAAPAKADDGVINYTTTTTETQSIIRTDSGSLVVEDGVFKVKAANGTTVAGTELKFRVDDFEFPIAADIAGNTATLTPQFDIQQAVYKPVALPYEDQAPWKNQYDREVAAWNRLTSTISMGATIGTLVGGIGGAALGCVLGAGVAFAATLPLAALFGTGPLGGCIIGASLVGFLGTVGGQIFVTAPVAILAAVQYFTTINQGFTAPAK</sequence>
<dbReference type="EMBL" id="CP059399">
    <property type="protein sequence ID" value="QLY31259.1"/>
    <property type="molecule type" value="Genomic_DNA"/>
</dbReference>
<feature type="signal peptide" evidence="1">
    <location>
        <begin position="1"/>
        <end position="29"/>
    </location>
</feature>
<dbReference type="Proteomes" id="UP000515512">
    <property type="component" value="Chromosome"/>
</dbReference>
<organism evidence="3 4">
    <name type="scientific">Nocardia huaxiensis</name>
    <dbReference type="NCBI Taxonomy" id="2755382"/>
    <lineage>
        <taxon>Bacteria</taxon>
        <taxon>Bacillati</taxon>
        <taxon>Actinomycetota</taxon>
        <taxon>Actinomycetes</taxon>
        <taxon>Mycobacteriales</taxon>
        <taxon>Nocardiaceae</taxon>
        <taxon>Nocardia</taxon>
    </lineage>
</organism>
<keyword evidence="1" id="KW-0732">Signal</keyword>
<protein>
    <recommendedName>
        <fullName evidence="2">DUF8020 domain-containing protein</fullName>
    </recommendedName>
</protein>
<feature type="domain" description="DUF8020" evidence="2">
    <location>
        <begin position="39"/>
        <end position="107"/>
    </location>
</feature>
<accession>A0A7D6ZHS0</accession>
<name>A0A7D6ZHS0_9NOCA</name>
<evidence type="ECO:0000256" key="1">
    <source>
        <dbReference type="SAM" id="SignalP"/>
    </source>
</evidence>
<feature type="chain" id="PRO_5028264140" description="DUF8020 domain-containing protein" evidence="1">
    <location>
        <begin position="30"/>
        <end position="235"/>
    </location>
</feature>
<dbReference type="RefSeq" id="WP_181582455.1">
    <property type="nucleotide sequence ID" value="NZ_CP059399.1"/>
</dbReference>
<dbReference type="Pfam" id="PF26059">
    <property type="entry name" value="DUF8020"/>
    <property type="match status" value="1"/>
</dbReference>
<dbReference type="InterPro" id="IPR058333">
    <property type="entry name" value="DUF8020"/>
</dbReference>
<keyword evidence="4" id="KW-1185">Reference proteome</keyword>
<gene>
    <name evidence="3" type="ORF">H0264_02505</name>
</gene>
<dbReference type="AlphaFoldDB" id="A0A7D6ZHS0"/>